<feature type="domain" description="Helicase ATP-binding" evidence="7">
    <location>
        <begin position="350"/>
        <end position="535"/>
    </location>
</feature>
<dbReference type="Gene3D" id="3.40.50.300">
    <property type="entry name" value="P-loop containing nucleotide triphosphate hydrolases"/>
    <property type="match status" value="1"/>
</dbReference>
<evidence type="ECO:0000256" key="3">
    <source>
        <dbReference type="ARBA" id="ARBA00022771"/>
    </source>
</evidence>
<dbReference type="Pfam" id="PF00271">
    <property type="entry name" value="Helicase_C"/>
    <property type="match status" value="1"/>
</dbReference>
<dbReference type="GO" id="GO:0005634">
    <property type="term" value="C:nucleus"/>
    <property type="evidence" value="ECO:0007669"/>
    <property type="project" value="TreeGrafter"/>
</dbReference>
<dbReference type="GO" id="GO:0008270">
    <property type="term" value="F:zinc ion binding"/>
    <property type="evidence" value="ECO:0007669"/>
    <property type="project" value="UniProtKB-KW"/>
</dbReference>
<dbReference type="CDD" id="cd18008">
    <property type="entry name" value="DEXDc_SHPRH-like"/>
    <property type="match status" value="1"/>
</dbReference>
<dbReference type="GeneID" id="54279924"/>
<dbReference type="PROSITE" id="PS51194">
    <property type="entry name" value="HELICASE_CTER"/>
    <property type="match status" value="1"/>
</dbReference>
<evidence type="ECO:0000313" key="10">
    <source>
        <dbReference type="Proteomes" id="UP000799778"/>
    </source>
</evidence>
<dbReference type="GO" id="GO:0006281">
    <property type="term" value="P:DNA repair"/>
    <property type="evidence" value="ECO:0007669"/>
    <property type="project" value="TreeGrafter"/>
</dbReference>
<name>A0A6A5XIH4_9PLEO</name>
<keyword evidence="2" id="KW-0547">Nucleotide-binding</keyword>
<evidence type="ECO:0000256" key="1">
    <source>
        <dbReference type="ARBA" id="ARBA00022723"/>
    </source>
</evidence>
<dbReference type="PANTHER" id="PTHR45626">
    <property type="entry name" value="TRANSCRIPTION TERMINATION FACTOR 2-RELATED"/>
    <property type="match status" value="1"/>
</dbReference>
<feature type="domain" description="Helicase C-terminal" evidence="8">
    <location>
        <begin position="746"/>
        <end position="898"/>
    </location>
</feature>
<keyword evidence="5" id="KW-0862">Zinc</keyword>
<dbReference type="PANTHER" id="PTHR45626:SF52">
    <property type="entry name" value="SINGLE-STRANDED DNA-DEPENDENT ATPASE (EUROFUNG)"/>
    <property type="match status" value="1"/>
</dbReference>
<dbReference type="EMBL" id="ML978072">
    <property type="protein sequence ID" value="KAF2013075.1"/>
    <property type="molecule type" value="Genomic_DNA"/>
</dbReference>
<keyword evidence="3" id="KW-0863">Zinc-finger</keyword>
<dbReference type="PROSITE" id="PS00518">
    <property type="entry name" value="ZF_RING_1"/>
    <property type="match status" value="1"/>
</dbReference>
<keyword evidence="10" id="KW-1185">Reference proteome</keyword>
<protein>
    <submittedName>
        <fullName evidence="9">Uncharacterized protein</fullName>
    </submittedName>
</protein>
<keyword evidence="4" id="KW-0378">Hydrolase</keyword>
<dbReference type="InterPro" id="IPR049730">
    <property type="entry name" value="SNF2/RAD54-like_C"/>
</dbReference>
<evidence type="ECO:0000256" key="2">
    <source>
        <dbReference type="ARBA" id="ARBA00022741"/>
    </source>
</evidence>
<dbReference type="InterPro" id="IPR014001">
    <property type="entry name" value="Helicase_ATP-bd"/>
</dbReference>
<dbReference type="InterPro" id="IPR027417">
    <property type="entry name" value="P-loop_NTPase"/>
</dbReference>
<dbReference type="SUPFAM" id="SSF52540">
    <property type="entry name" value="P-loop containing nucleoside triphosphate hydrolases"/>
    <property type="match status" value="2"/>
</dbReference>
<evidence type="ECO:0000259" key="7">
    <source>
        <dbReference type="PROSITE" id="PS51192"/>
    </source>
</evidence>
<accession>A0A6A5XIH4</accession>
<evidence type="ECO:0000256" key="4">
    <source>
        <dbReference type="ARBA" id="ARBA00022801"/>
    </source>
</evidence>
<dbReference type="CDD" id="cd18793">
    <property type="entry name" value="SF2_C_SNF"/>
    <property type="match status" value="1"/>
</dbReference>
<dbReference type="Proteomes" id="UP000799778">
    <property type="component" value="Unassembled WGS sequence"/>
</dbReference>
<evidence type="ECO:0000259" key="8">
    <source>
        <dbReference type="PROSITE" id="PS51194"/>
    </source>
</evidence>
<dbReference type="PROSITE" id="PS51192">
    <property type="entry name" value="HELICASE_ATP_BIND_1"/>
    <property type="match status" value="1"/>
</dbReference>
<organism evidence="9 10">
    <name type="scientific">Aaosphaeria arxii CBS 175.79</name>
    <dbReference type="NCBI Taxonomy" id="1450172"/>
    <lineage>
        <taxon>Eukaryota</taxon>
        <taxon>Fungi</taxon>
        <taxon>Dikarya</taxon>
        <taxon>Ascomycota</taxon>
        <taxon>Pezizomycotina</taxon>
        <taxon>Dothideomycetes</taxon>
        <taxon>Pleosporomycetidae</taxon>
        <taxon>Pleosporales</taxon>
        <taxon>Pleosporales incertae sedis</taxon>
        <taxon>Aaosphaeria</taxon>
    </lineage>
</organism>
<dbReference type="InterPro" id="IPR038718">
    <property type="entry name" value="SNF2-like_sf"/>
</dbReference>
<dbReference type="SUPFAM" id="SSF57850">
    <property type="entry name" value="RING/U-box"/>
    <property type="match status" value="1"/>
</dbReference>
<dbReference type="Pfam" id="PF00176">
    <property type="entry name" value="SNF2-rel_dom"/>
    <property type="match status" value="1"/>
</dbReference>
<dbReference type="GO" id="GO:0005524">
    <property type="term" value="F:ATP binding"/>
    <property type="evidence" value="ECO:0007669"/>
    <property type="project" value="UniProtKB-KW"/>
</dbReference>
<sequence length="914" mass="103827">MSDVRDIASEAYTSRMEHDYSMEYTDGRHHSQTLAYYPWMDHGYGMNHYYAQNTLKRTYPFGEEEQVPLEESLLGLSPVPANEPLCLLGSVVNVNAQLRRQTSGHLAPQTILGGLGPNDLLTVSLVGDYFELSHANYAFARLDKSFCGEARRLVDLGVTFQARVDLAQWETIRKEWACFSGQAISNTFAVDVSVYSRRNHADRVGDILLRSNLFLQHPAHHFDIEYYYNPQILELEGFEENPDDVATEPMEDEVSTGVEDTYIRSDEQPSGASTDHVELILDSLSHKNILHEIRTDTNLIKSELMKHQMTALDFVVQRESDRPPEQLTFWRGRRVAGETEFIHILTRMKAPKPHEARGGIIADDMGLGKSLTILSAIARSLGEAAEFASSHQASSTEPLHTQNRSRATLIMVPSTVLIDNWIDEIRMHTHPHKISFHKHLGGDRQSEAKLLGERDIVFTTFATAWKDFKKGSSPLARVHWFRIVLDEAHKIRNRTTQQFKAVHELRAQRRWCLTGTPIQNRLEDLGSLIAFLRVPDMENAPVFRKHIIAPTSLERGSQFQNLRILLRTVCLRRTREVLALPEPIVQQRLLDFSTQERYRYDELYEHYKKYIQMAVSGVRGKVVSTTLQSIHELRLFCNNGPKKMQNELQASEEEVLSYLQQLGQNECSNCTQSINCIDKFGEQEGGVLISPCKHLVCRSCLPQCLDKRKNCRLCASGKSPLEFATHIGADAPVLAVEEIPDEYPSKLLALLEDIQKEPLHKCIVFSSWKKTLDLASGLLQRAGLKHSIIHGSLSLKQRLKVLKEYKSFFGPNILLMTLGTGAEGLNLTIASRIYLLEPQWNPFTEMQAMARAQRIGQTKQVVCKRYLMKDSIEQSDVLNRQNMKRALAGGGFQKNKMHDSLQYFGVHSAHIQGC</sequence>
<dbReference type="SMART" id="SM00490">
    <property type="entry name" value="HELICc"/>
    <property type="match status" value="1"/>
</dbReference>
<dbReference type="Gene3D" id="3.40.50.10810">
    <property type="entry name" value="Tandem AAA-ATPase domain"/>
    <property type="match status" value="1"/>
</dbReference>
<evidence type="ECO:0000313" key="9">
    <source>
        <dbReference type="EMBL" id="KAF2013075.1"/>
    </source>
</evidence>
<reference evidence="9" key="1">
    <citation type="journal article" date="2020" name="Stud. Mycol.">
        <title>101 Dothideomycetes genomes: a test case for predicting lifestyles and emergence of pathogens.</title>
        <authorList>
            <person name="Haridas S."/>
            <person name="Albert R."/>
            <person name="Binder M."/>
            <person name="Bloem J."/>
            <person name="Labutti K."/>
            <person name="Salamov A."/>
            <person name="Andreopoulos B."/>
            <person name="Baker S."/>
            <person name="Barry K."/>
            <person name="Bills G."/>
            <person name="Bluhm B."/>
            <person name="Cannon C."/>
            <person name="Castanera R."/>
            <person name="Culley D."/>
            <person name="Daum C."/>
            <person name="Ezra D."/>
            <person name="Gonzalez J."/>
            <person name="Henrissat B."/>
            <person name="Kuo A."/>
            <person name="Liang C."/>
            <person name="Lipzen A."/>
            <person name="Lutzoni F."/>
            <person name="Magnuson J."/>
            <person name="Mondo S."/>
            <person name="Nolan M."/>
            <person name="Ohm R."/>
            <person name="Pangilinan J."/>
            <person name="Park H.-J."/>
            <person name="Ramirez L."/>
            <person name="Alfaro M."/>
            <person name="Sun H."/>
            <person name="Tritt A."/>
            <person name="Yoshinaga Y."/>
            <person name="Zwiers L.-H."/>
            <person name="Turgeon B."/>
            <person name="Goodwin S."/>
            <person name="Spatafora J."/>
            <person name="Crous P."/>
            <person name="Grigoriev I."/>
        </authorList>
    </citation>
    <scope>NUCLEOTIDE SEQUENCE</scope>
    <source>
        <strain evidence="9">CBS 175.79</strain>
    </source>
</reference>
<dbReference type="InterPro" id="IPR050628">
    <property type="entry name" value="SNF2_RAD54_helicase_TF"/>
</dbReference>
<dbReference type="InterPro" id="IPR017907">
    <property type="entry name" value="Znf_RING_CS"/>
</dbReference>
<keyword evidence="6" id="KW-0067">ATP-binding</keyword>
<dbReference type="AlphaFoldDB" id="A0A6A5XIH4"/>
<evidence type="ECO:0000256" key="5">
    <source>
        <dbReference type="ARBA" id="ARBA00022833"/>
    </source>
</evidence>
<dbReference type="SMART" id="SM00487">
    <property type="entry name" value="DEXDc"/>
    <property type="match status" value="1"/>
</dbReference>
<dbReference type="GO" id="GO:0016787">
    <property type="term" value="F:hydrolase activity"/>
    <property type="evidence" value="ECO:0007669"/>
    <property type="project" value="UniProtKB-KW"/>
</dbReference>
<dbReference type="InterPro" id="IPR001650">
    <property type="entry name" value="Helicase_C-like"/>
</dbReference>
<proteinExistence type="predicted"/>
<gene>
    <name evidence="9" type="ORF">BU24DRAFT_263670</name>
</gene>
<dbReference type="OrthoDB" id="448448at2759"/>
<dbReference type="GO" id="GO:0008094">
    <property type="term" value="F:ATP-dependent activity, acting on DNA"/>
    <property type="evidence" value="ECO:0007669"/>
    <property type="project" value="TreeGrafter"/>
</dbReference>
<evidence type="ECO:0000256" key="6">
    <source>
        <dbReference type="ARBA" id="ARBA00022840"/>
    </source>
</evidence>
<dbReference type="InterPro" id="IPR000330">
    <property type="entry name" value="SNF2_N"/>
</dbReference>
<dbReference type="RefSeq" id="XP_033381414.1">
    <property type="nucleotide sequence ID" value="XM_033522527.1"/>
</dbReference>
<keyword evidence="1" id="KW-0479">Metal-binding</keyword>